<feature type="binding site" evidence="5">
    <location>
        <position position="265"/>
    </location>
    <ligand>
        <name>S-adenosyl-L-methionine</name>
        <dbReference type="ChEBI" id="CHEBI:59789"/>
    </ligand>
</feature>
<reference evidence="7 8" key="1">
    <citation type="submission" date="2016-07" db="EMBL/GenBank/DDBJ databases">
        <title>Pervasive Adenine N6-methylation of Active Genes in Fungi.</title>
        <authorList>
            <consortium name="DOE Joint Genome Institute"/>
            <person name="Mondo S.J."/>
            <person name="Dannebaum R.O."/>
            <person name="Kuo R.C."/>
            <person name="Labutti K."/>
            <person name="Haridas S."/>
            <person name="Kuo A."/>
            <person name="Salamov A."/>
            <person name="Ahrendt S.R."/>
            <person name="Lipzen A."/>
            <person name="Sullivan W."/>
            <person name="Andreopoulos W.B."/>
            <person name="Clum A."/>
            <person name="Lindquist E."/>
            <person name="Daum C."/>
            <person name="Ramamoorthy G.K."/>
            <person name="Gryganskyi A."/>
            <person name="Culley D."/>
            <person name="Magnuson J.K."/>
            <person name="James T.Y."/>
            <person name="O'Malley M.A."/>
            <person name="Stajich J.E."/>
            <person name="Spatafora J.W."/>
            <person name="Visel A."/>
            <person name="Grigoriev I.V."/>
        </authorList>
    </citation>
    <scope>NUCLEOTIDE SEQUENCE [LARGE SCALE GENOMIC DNA]</scope>
    <source>
        <strain evidence="7 8">NRRL 2496</strain>
    </source>
</reference>
<sequence>MYAIVCQTLKMKADLDQIIDDLGLLRSEKEVLPTRELAEIYLYEQLFGLRRRFRCPTKDLRLLFDRHKQNLKKEVEGIYQKHSVSNITGYLELFKEVAIPRYVRVNTHQMTIDEAIQYCTKEGYVYIDTVEDPKNMNLKEFGRDRHIPDLLVFAPRTDLHAHPLYQSGKFIFQDKASCFPAYILSPPANAHVIDGCAAPGNKTSHLSAIMNNTGQIYAFDMDMKRINLLKSLTQKAGYIDAEQADFLKVDPLDPKYAEVEYVLLDPSCSGSGMPTRIENSIQDKAEMSEERLDSLAEFQVAVIEHAFKFPKVKRVSYSTCSKYIQENEGVVQTILDRHPDFALATRDTVLPNWERRGLPEGFTGSSKEERADSVVRADAQEDLMTGFFVACFVRQNL</sequence>
<name>A0A1X2H517_SYNRA</name>
<dbReference type="Proteomes" id="UP000242180">
    <property type="component" value="Unassembled WGS sequence"/>
</dbReference>
<evidence type="ECO:0000259" key="6">
    <source>
        <dbReference type="PROSITE" id="PS51686"/>
    </source>
</evidence>
<dbReference type="PANTHER" id="PTHR22807:SF4">
    <property type="entry name" value="28S RRNA (CYTOSINE-C(5))-METHYLTRANSFERASE"/>
    <property type="match status" value="1"/>
</dbReference>
<proteinExistence type="inferred from homology"/>
<dbReference type="InterPro" id="IPR049561">
    <property type="entry name" value="NSUN5_7_fdxn-like"/>
</dbReference>
<dbReference type="Gene3D" id="3.30.70.1170">
    <property type="entry name" value="Sun protein, domain 3"/>
    <property type="match status" value="1"/>
</dbReference>
<protein>
    <submittedName>
        <fullName evidence="7">S-adenosyl-L-methionine-dependent methyltransferase</fullName>
    </submittedName>
</protein>
<dbReference type="PANTHER" id="PTHR22807">
    <property type="entry name" value="NOP2 YEAST -RELATED NOL1/NOP2/FMU SUN DOMAIN-CONTAINING"/>
    <property type="match status" value="1"/>
</dbReference>
<comment type="similarity">
    <text evidence="5">Belongs to the class I-like SAM-binding methyltransferase superfamily. RsmB/NOP family.</text>
</comment>
<feature type="binding site" evidence="5">
    <location>
        <position position="245"/>
    </location>
    <ligand>
        <name>S-adenosyl-L-methionine</name>
        <dbReference type="ChEBI" id="CHEBI:59789"/>
    </ligand>
</feature>
<keyword evidence="3 5" id="KW-0949">S-adenosyl-L-methionine</keyword>
<evidence type="ECO:0000256" key="2">
    <source>
        <dbReference type="ARBA" id="ARBA00022679"/>
    </source>
</evidence>
<evidence type="ECO:0000256" key="5">
    <source>
        <dbReference type="PROSITE-ProRule" id="PRU01023"/>
    </source>
</evidence>
<dbReference type="InterPro" id="IPR049560">
    <property type="entry name" value="MeTrfase_RsmB-F_NOP2_cat"/>
</dbReference>
<dbReference type="Gene3D" id="3.40.50.150">
    <property type="entry name" value="Vaccinia Virus protein VP39"/>
    <property type="match status" value="1"/>
</dbReference>
<dbReference type="GO" id="GO:0003723">
    <property type="term" value="F:RNA binding"/>
    <property type="evidence" value="ECO:0007669"/>
    <property type="project" value="UniProtKB-UniRule"/>
</dbReference>
<gene>
    <name evidence="7" type="ORF">BCR43DRAFT_517692</name>
</gene>
<dbReference type="EMBL" id="MCGN01000009">
    <property type="protein sequence ID" value="ORY93471.1"/>
    <property type="molecule type" value="Genomic_DNA"/>
</dbReference>
<dbReference type="AlphaFoldDB" id="A0A1X2H517"/>
<dbReference type="PROSITE" id="PS51686">
    <property type="entry name" value="SAM_MT_RSMB_NOP"/>
    <property type="match status" value="1"/>
</dbReference>
<dbReference type="GO" id="GO:0008173">
    <property type="term" value="F:RNA methyltransferase activity"/>
    <property type="evidence" value="ECO:0007669"/>
    <property type="project" value="InterPro"/>
</dbReference>
<keyword evidence="1 5" id="KW-0489">Methyltransferase</keyword>
<dbReference type="GO" id="GO:0070475">
    <property type="term" value="P:rRNA base methylation"/>
    <property type="evidence" value="ECO:0007669"/>
    <property type="project" value="TreeGrafter"/>
</dbReference>
<dbReference type="OrthoDB" id="435282at2759"/>
<dbReference type="InterPro" id="IPR001678">
    <property type="entry name" value="MeTrfase_RsmB-F_NOP2_dom"/>
</dbReference>
<evidence type="ECO:0000256" key="4">
    <source>
        <dbReference type="ARBA" id="ARBA00022884"/>
    </source>
</evidence>
<keyword evidence="8" id="KW-1185">Reference proteome</keyword>
<dbReference type="InterPro" id="IPR029063">
    <property type="entry name" value="SAM-dependent_MTases_sf"/>
</dbReference>
<feature type="binding site" evidence="5">
    <location>
        <position position="220"/>
    </location>
    <ligand>
        <name>S-adenosyl-L-methionine</name>
        <dbReference type="ChEBI" id="CHEBI:59789"/>
    </ligand>
</feature>
<dbReference type="InterPro" id="IPR048889">
    <property type="entry name" value="NSUN5_RCM1_N"/>
</dbReference>
<dbReference type="FunCoup" id="A0A1X2H517">
    <property type="interactions" value="333"/>
</dbReference>
<accession>A0A1X2H517</accession>
<dbReference type="Pfam" id="PF21148">
    <property type="entry name" value="NSUN5_fdxn-like"/>
    <property type="match status" value="1"/>
</dbReference>
<dbReference type="Pfam" id="PF01189">
    <property type="entry name" value="Methyltr_RsmB-F"/>
    <property type="match status" value="1"/>
</dbReference>
<evidence type="ECO:0000256" key="1">
    <source>
        <dbReference type="ARBA" id="ARBA00022603"/>
    </source>
</evidence>
<dbReference type="PRINTS" id="PR02008">
    <property type="entry name" value="RCMTFAMILY"/>
</dbReference>
<comment type="caution">
    <text evidence="7">The sequence shown here is derived from an EMBL/GenBank/DDBJ whole genome shotgun (WGS) entry which is preliminary data.</text>
</comment>
<dbReference type="Pfam" id="PF21153">
    <property type="entry name" value="NSUN5_N"/>
    <property type="match status" value="1"/>
</dbReference>
<dbReference type="SUPFAM" id="SSF53335">
    <property type="entry name" value="S-adenosyl-L-methionine-dependent methyltransferases"/>
    <property type="match status" value="1"/>
</dbReference>
<feature type="binding site" evidence="5">
    <location>
        <begin position="196"/>
        <end position="202"/>
    </location>
    <ligand>
        <name>S-adenosyl-L-methionine</name>
        <dbReference type="ChEBI" id="CHEBI:59789"/>
    </ligand>
</feature>
<dbReference type="OMA" id="VISSEWY"/>
<keyword evidence="2 5" id="KW-0808">Transferase</keyword>
<evidence type="ECO:0000256" key="3">
    <source>
        <dbReference type="ARBA" id="ARBA00022691"/>
    </source>
</evidence>
<feature type="domain" description="SAM-dependent MTase RsmB/NOP-type" evidence="6">
    <location>
        <begin position="91"/>
        <end position="395"/>
    </location>
</feature>
<evidence type="ECO:0000313" key="8">
    <source>
        <dbReference type="Proteomes" id="UP000242180"/>
    </source>
</evidence>
<dbReference type="GO" id="GO:0005730">
    <property type="term" value="C:nucleolus"/>
    <property type="evidence" value="ECO:0007669"/>
    <property type="project" value="TreeGrafter"/>
</dbReference>
<dbReference type="InterPro" id="IPR023267">
    <property type="entry name" value="RCMT"/>
</dbReference>
<evidence type="ECO:0000313" key="7">
    <source>
        <dbReference type="EMBL" id="ORY93471.1"/>
    </source>
</evidence>
<feature type="active site" description="Nucleophile" evidence="5">
    <location>
        <position position="320"/>
    </location>
</feature>
<keyword evidence="4 5" id="KW-0694">RNA-binding</keyword>
<dbReference type="STRING" id="13706.A0A1X2H517"/>
<dbReference type="InParanoid" id="A0A1X2H517"/>
<organism evidence="7 8">
    <name type="scientific">Syncephalastrum racemosum</name>
    <name type="common">Filamentous fungus</name>
    <dbReference type="NCBI Taxonomy" id="13706"/>
    <lineage>
        <taxon>Eukaryota</taxon>
        <taxon>Fungi</taxon>
        <taxon>Fungi incertae sedis</taxon>
        <taxon>Mucoromycota</taxon>
        <taxon>Mucoromycotina</taxon>
        <taxon>Mucoromycetes</taxon>
        <taxon>Mucorales</taxon>
        <taxon>Syncephalastraceae</taxon>
        <taxon>Syncephalastrum</taxon>
    </lineage>
</organism>